<organism evidence="4 5">
    <name type="scientific">Bifidobacterium biavatii DSM 23969</name>
    <dbReference type="NCBI Taxonomy" id="1437608"/>
    <lineage>
        <taxon>Bacteria</taxon>
        <taxon>Bacillati</taxon>
        <taxon>Actinomycetota</taxon>
        <taxon>Actinomycetes</taxon>
        <taxon>Bifidobacteriales</taxon>
        <taxon>Bifidobacteriaceae</taxon>
        <taxon>Bifidobacterium</taxon>
    </lineage>
</organism>
<dbReference type="InterPro" id="IPR007119">
    <property type="entry name" value="Phage_tail_spike_N"/>
</dbReference>
<dbReference type="STRING" id="1437608.GCA_000771645_00980"/>
<feature type="domain" description="Tail spike" evidence="3">
    <location>
        <begin position="91"/>
        <end position="258"/>
    </location>
</feature>
<evidence type="ECO:0000313" key="4">
    <source>
        <dbReference type="EMBL" id="KFI49738.1"/>
    </source>
</evidence>
<keyword evidence="5" id="KW-1185">Reference proteome</keyword>
<dbReference type="Gene3D" id="2.60.120.260">
    <property type="entry name" value="Galactose-binding domain-like"/>
    <property type="match status" value="1"/>
</dbReference>
<comment type="caution">
    <text evidence="4">The sequence shown here is derived from an EMBL/GenBank/DDBJ whole genome shotgun (WGS) entry which is preliminary data.</text>
</comment>
<evidence type="ECO:0000259" key="2">
    <source>
        <dbReference type="Pfam" id="PF02018"/>
    </source>
</evidence>
<dbReference type="InterPro" id="IPR008979">
    <property type="entry name" value="Galactose-bd-like_sf"/>
</dbReference>
<dbReference type="InterPro" id="IPR003305">
    <property type="entry name" value="CenC_carb-bd"/>
</dbReference>
<dbReference type="OrthoDB" id="3189329at2"/>
<dbReference type="InterPro" id="IPR010572">
    <property type="entry name" value="Tail_dom"/>
</dbReference>
<dbReference type="AlphaFoldDB" id="A0A086ZT88"/>
<dbReference type="RefSeq" id="WP_051923887.1">
    <property type="nucleotide sequence ID" value="NZ_JDUU01000002.1"/>
</dbReference>
<dbReference type="eggNOG" id="COG4926">
    <property type="taxonomic scope" value="Bacteria"/>
</dbReference>
<reference evidence="4 5" key="1">
    <citation type="submission" date="2014-03" db="EMBL/GenBank/DDBJ databases">
        <title>Genomics of Bifidobacteria.</title>
        <authorList>
            <person name="Ventura M."/>
            <person name="Milani C."/>
            <person name="Lugli G.A."/>
        </authorList>
    </citation>
    <scope>NUCLEOTIDE SEQUENCE [LARGE SCALE GENOMIC DNA]</scope>
    <source>
        <strain evidence="4 5">DSM 23969</strain>
    </source>
</reference>
<evidence type="ECO:0000259" key="3">
    <source>
        <dbReference type="Pfam" id="PF06605"/>
    </source>
</evidence>
<dbReference type="EMBL" id="JGYN01000020">
    <property type="protein sequence ID" value="KFI49738.1"/>
    <property type="molecule type" value="Genomic_DNA"/>
</dbReference>
<proteinExistence type="predicted"/>
<dbReference type="Pfam" id="PF06605">
    <property type="entry name" value="Prophage_tail"/>
    <property type="match status" value="2"/>
</dbReference>
<dbReference type="SUPFAM" id="SSF49785">
    <property type="entry name" value="Galactose-binding domain-like"/>
    <property type="match status" value="1"/>
</dbReference>
<evidence type="ECO:0000313" key="5">
    <source>
        <dbReference type="Proteomes" id="UP000029108"/>
    </source>
</evidence>
<dbReference type="Pfam" id="PF02018">
    <property type="entry name" value="CBM_4_9"/>
    <property type="match status" value="1"/>
</dbReference>
<keyword evidence="1" id="KW-0378">Hydrolase</keyword>
<feature type="domain" description="CBM-cenC" evidence="2">
    <location>
        <begin position="266"/>
        <end position="399"/>
    </location>
</feature>
<dbReference type="GO" id="GO:0016798">
    <property type="term" value="F:hydrolase activity, acting on glycosyl bonds"/>
    <property type="evidence" value="ECO:0007669"/>
    <property type="project" value="InterPro"/>
</dbReference>
<sequence length="671" mass="72670">MRFACFDRWDQPKPDLTGITSAKWTSGVDGTRTLEVTAIGESGIGKGDRLVFTDPRGRLQEAVVVSPEHRREEARIVTSLVCKGSVNELDDKFIEDKRNRGATATQCLTKALEGTRWTVGTVEGTGTADLSFYHISALEAVESIADTFGLEITASYLMDADHTTITDRAISLVKAQGDQTSATPRRFEYGHDLKGITRTVDATGVKTRLYGYGKGLPSTDEDGNETGGYGRRIDFSDINNGKPYVEDPEATALWGLPGPDVSTMGKNLVVGGGFEKQYGDGWLFSPTAAFLDALVKKDGAVTPHEGKVMLRMGTDTSTCATSAICDHTDVKGGKEHQLTLWTHGPVGSTLTLKVSQNVNMYPTSTITLDPVKNTGQWTKTTRQFTTHRLCSAVRLWIENPTAVIYVDDVNITEVTTTAIHPAEGIYENGDCEDKAQLLAETKAELKRRSTPTVSYEADVLTFTQAGMNTIGVALGDRVLLVDTTFTPDLRLAGRVLQLEEDLLEPALTVITVGNIIERFTASSRSAEQRLDRVIAGTATWQSASQQVTQNASKWDQVAQTVVDNSGRWNTAAGTLEQKAPSWDNTGTTLAAKQPVWDATAATVNAKAKTWDDAAIITANHAQAIQQSTSGVTFHYEDLAITLGDAISLTDASGTWTFKDGAFVKQEPEPIE</sequence>
<dbReference type="Proteomes" id="UP000029108">
    <property type="component" value="Unassembled WGS sequence"/>
</dbReference>
<feature type="domain" description="Tail spike" evidence="3">
    <location>
        <begin position="425"/>
        <end position="520"/>
    </location>
</feature>
<accession>A0A086ZT88</accession>
<gene>
    <name evidence="4" type="ORF">BBIA_1426</name>
</gene>
<dbReference type="NCBIfam" id="TIGR01665">
    <property type="entry name" value="put_anti_recept"/>
    <property type="match status" value="1"/>
</dbReference>
<evidence type="ECO:0000256" key="1">
    <source>
        <dbReference type="ARBA" id="ARBA00022801"/>
    </source>
</evidence>
<name>A0A086ZT88_9BIFI</name>
<protein>
    <submittedName>
        <fullName evidence="4">Phage tail fiber protein</fullName>
    </submittedName>
</protein>